<dbReference type="FunFam" id="2.60.40.150:FF:000090">
    <property type="entry name" value="C2 domain-containing protein"/>
    <property type="match status" value="1"/>
</dbReference>
<dbReference type="InterPro" id="IPR047257">
    <property type="entry name" value="C2B_MCTP_PRT_plant"/>
</dbReference>
<dbReference type="OMA" id="SCTSWIN"/>
<evidence type="ECO:0000259" key="9">
    <source>
        <dbReference type="PROSITE" id="PS50004"/>
    </source>
</evidence>
<keyword evidence="3 8" id="KW-0812">Transmembrane</keyword>
<name>A0A1S4D8X2_TOBAC</name>
<dbReference type="Pfam" id="PF00168">
    <property type="entry name" value="C2"/>
    <property type="match status" value="3"/>
</dbReference>
<feature type="transmembrane region" description="Helical" evidence="8">
    <location>
        <begin position="710"/>
        <end position="740"/>
    </location>
</feature>
<dbReference type="SUPFAM" id="SSF49562">
    <property type="entry name" value="C2 domain (Calcium/lipid-binding domain, CaLB)"/>
    <property type="match status" value="3"/>
</dbReference>
<organism evidence="10 11">
    <name type="scientific">Nicotiana tabacum</name>
    <name type="common">Common tobacco</name>
    <dbReference type="NCBI Taxonomy" id="4097"/>
    <lineage>
        <taxon>Eukaryota</taxon>
        <taxon>Viridiplantae</taxon>
        <taxon>Streptophyta</taxon>
        <taxon>Embryophyta</taxon>
        <taxon>Tracheophyta</taxon>
        <taxon>Spermatophyta</taxon>
        <taxon>Magnoliopsida</taxon>
        <taxon>eudicotyledons</taxon>
        <taxon>Gunneridae</taxon>
        <taxon>Pentapetalae</taxon>
        <taxon>asterids</taxon>
        <taxon>lamiids</taxon>
        <taxon>Solanales</taxon>
        <taxon>Solanaceae</taxon>
        <taxon>Nicotianoideae</taxon>
        <taxon>Nicotianeae</taxon>
        <taxon>Nicotiana</taxon>
    </lineage>
</organism>
<dbReference type="OrthoDB" id="67700at2759"/>
<feature type="transmembrane region" description="Helical" evidence="8">
    <location>
        <begin position="595"/>
        <end position="628"/>
    </location>
</feature>
<comment type="similarity">
    <text evidence="2">Belongs to the MCTP family.</text>
</comment>
<gene>
    <name evidence="11" type="primary">LOC107827242</name>
</gene>
<evidence type="ECO:0000256" key="3">
    <source>
        <dbReference type="ARBA" id="ARBA00022692"/>
    </source>
</evidence>
<dbReference type="InterPro" id="IPR035892">
    <property type="entry name" value="C2_domain_sf"/>
</dbReference>
<dbReference type="RefSeq" id="XP_016509828.1">
    <property type="nucleotide sequence ID" value="XM_016654342.1"/>
</dbReference>
<dbReference type="Pfam" id="PF08372">
    <property type="entry name" value="PRT_C"/>
    <property type="match status" value="1"/>
</dbReference>
<evidence type="ECO:0000256" key="4">
    <source>
        <dbReference type="ARBA" id="ARBA00022737"/>
    </source>
</evidence>
<evidence type="ECO:0000256" key="8">
    <source>
        <dbReference type="SAM" id="Phobius"/>
    </source>
</evidence>
<dbReference type="InterPro" id="IPR047258">
    <property type="entry name" value="C2C_MCTP_PRT_plant"/>
</dbReference>
<evidence type="ECO:0000313" key="10">
    <source>
        <dbReference type="Proteomes" id="UP000790787"/>
    </source>
</evidence>
<evidence type="ECO:0000313" key="11">
    <source>
        <dbReference type="RefSeq" id="XP_016509828.1"/>
    </source>
</evidence>
<keyword evidence="10" id="KW-1185">Reference proteome</keyword>
<dbReference type="CDD" id="cd04019">
    <property type="entry name" value="C2C_MCTP_PRT_plant"/>
    <property type="match status" value="1"/>
</dbReference>
<dbReference type="PaxDb" id="4097-A0A1S4D8X2"/>
<dbReference type="InterPro" id="IPR047255">
    <property type="entry name" value="C2D_MCTP_PRT_plant"/>
</dbReference>
<dbReference type="KEGG" id="nta:107827242"/>
<feature type="domain" description="C2" evidence="9">
    <location>
        <begin position="186"/>
        <end position="306"/>
    </location>
</feature>
<dbReference type="GeneID" id="107827242"/>
<dbReference type="AlphaFoldDB" id="A0A1S4D8X2"/>
<dbReference type="Proteomes" id="UP000790787">
    <property type="component" value="Chromosome 18"/>
</dbReference>
<keyword evidence="7 8" id="KW-0472">Membrane</keyword>
<evidence type="ECO:0000256" key="1">
    <source>
        <dbReference type="ARBA" id="ARBA00004141"/>
    </source>
</evidence>
<dbReference type="FunFam" id="2.60.40.150:FF:000119">
    <property type="entry name" value="C2 domain-containing protein"/>
    <property type="match status" value="1"/>
</dbReference>
<dbReference type="InterPro" id="IPR000008">
    <property type="entry name" value="C2_dom"/>
</dbReference>
<feature type="domain" description="C2" evidence="9">
    <location>
        <begin position="25"/>
        <end position="144"/>
    </location>
</feature>
<dbReference type="SMART" id="SM00239">
    <property type="entry name" value="C2"/>
    <property type="match status" value="3"/>
</dbReference>
<comment type="subcellular location">
    <subcellularLocation>
        <location evidence="1">Membrane</location>
        <topology evidence="1">Multi-pass membrane protein</topology>
    </subcellularLocation>
</comment>
<dbReference type="RefSeq" id="XP_016509828.1">
    <property type="nucleotide sequence ID" value="XM_016654342.2"/>
</dbReference>
<feature type="domain" description="C2" evidence="9">
    <location>
        <begin position="340"/>
        <end position="466"/>
    </location>
</feature>
<keyword evidence="4" id="KW-0677">Repeat</keyword>
<dbReference type="PANTHER" id="PTHR31425:SF53">
    <property type="entry name" value="PROTEIN QUIRKY-LIKE"/>
    <property type="match status" value="1"/>
</dbReference>
<dbReference type="STRING" id="4097.A0A1S4D8X2"/>
<reference evidence="11" key="2">
    <citation type="submission" date="2025-08" db="UniProtKB">
        <authorList>
            <consortium name="RefSeq"/>
        </authorList>
    </citation>
    <scope>IDENTIFICATION</scope>
    <source>
        <tissue evidence="11">Leaf</tissue>
    </source>
</reference>
<dbReference type="PROSITE" id="PS50004">
    <property type="entry name" value="C2"/>
    <property type="match status" value="3"/>
</dbReference>
<dbReference type="InterPro" id="IPR013583">
    <property type="entry name" value="MCTP_C"/>
</dbReference>
<evidence type="ECO:0000256" key="6">
    <source>
        <dbReference type="ARBA" id="ARBA00022989"/>
    </source>
</evidence>
<protein>
    <submittedName>
        <fullName evidence="11">FT-interacting protein 3-like</fullName>
    </submittedName>
    <submittedName>
        <fullName evidence="11">Protein QUIRKY-like</fullName>
    </submittedName>
</protein>
<keyword evidence="5" id="KW-0106">Calcium</keyword>
<dbReference type="CDD" id="cd08378">
    <property type="entry name" value="C2B_MCTP_PRT_plant"/>
    <property type="match status" value="1"/>
</dbReference>
<evidence type="ECO:0000256" key="7">
    <source>
        <dbReference type="ARBA" id="ARBA00023136"/>
    </source>
</evidence>
<sequence>MQKGPIPEEFALKQTAPKIVGSGVMIGGDKVTVAYDLVEQMEYLYVRVVKAKELTKDVTGSCDPYVEVKVGNYKGVTKHFEKKANPEWNYVFAFSQDRLQASYIEVCLKDKDVLLDDLIGRVIFDLVDVPRRVPPDSSLAPQWYRLEDKRGEKLKKGEIMLAVWKGTQADEAFSDAWHSDAAAVGSEGISRIRGKVYLSPRLWYIRVNVIECQDLIPSEKNRQPECCVKVICGNQALKTKISPIKSVNPMWNEDLVFVVAEPFEEPLVINVEDKVGSNFEFLGKCVLPFSTVPKRLDNKPVASKWHNLEKYTVVEGEKKETKFASKIHLRLSLDGGYHVLDESIHYSSDFKPTSKLLWKSSIGLLELGIISATGLSAMKSKDGRGTTDAYCVAKYGPKWVRTRTIIDSLSPKWNEQYTWEVHDPCTVMTVGVFDNGYLQGGKCSSIGKVRIRLSTLETEKVYTHSYPLIVLQPSGVKKMGEVQLAVRFSCTSYVNMLAKYAQPLFPKMHYAHPLSISQQDFLRFQTTQILSTRLGRAEPPLNKEVVEYMLDVGSHIWSVRRAKANFFRLMYVVSPLMAVGKWFDQICHWKNPLTTILIHILFVILVLYPELIVPTFFLYLFFIGIWHYRLKPRHPPHMDIHLSHAHAVFPDDLDEEFDTFPTTRGSDKVRMRYDRLRSVGGRVQTVIGDVATQGERFHSLLSWRDPRASALFVAFCLFAAIAMYVTPFQVVALLTGFYLLRHPRFRHKLPSLSTNFFKRLPARADCML</sequence>
<dbReference type="GO" id="GO:0016020">
    <property type="term" value="C:membrane"/>
    <property type="evidence" value="ECO:0007669"/>
    <property type="project" value="UniProtKB-SubCell"/>
</dbReference>
<dbReference type="FunFam" id="2.60.40.150:FF:000128">
    <property type="entry name" value="C2 domain-containing protein"/>
    <property type="match status" value="1"/>
</dbReference>
<keyword evidence="6 8" id="KW-1133">Transmembrane helix</keyword>
<dbReference type="CDD" id="cd08379">
    <property type="entry name" value="C2D_MCTP_PRT_plant"/>
    <property type="match status" value="1"/>
</dbReference>
<dbReference type="SMR" id="A0A1S4D8X2"/>
<proteinExistence type="inferred from homology"/>
<accession>A0A1S4D8X2</accession>
<dbReference type="Gene3D" id="2.60.40.150">
    <property type="entry name" value="C2 domain"/>
    <property type="match status" value="3"/>
</dbReference>
<evidence type="ECO:0000256" key="2">
    <source>
        <dbReference type="ARBA" id="ARBA00007923"/>
    </source>
</evidence>
<reference evidence="10" key="1">
    <citation type="journal article" date="2014" name="Nat. Commun.">
        <title>The tobacco genome sequence and its comparison with those of tomato and potato.</title>
        <authorList>
            <person name="Sierro N."/>
            <person name="Battey J.N."/>
            <person name="Ouadi S."/>
            <person name="Bakaher N."/>
            <person name="Bovet L."/>
            <person name="Willig A."/>
            <person name="Goepfert S."/>
            <person name="Peitsch M.C."/>
            <person name="Ivanov N.V."/>
        </authorList>
    </citation>
    <scope>NUCLEOTIDE SEQUENCE [LARGE SCALE GENOMIC DNA]</scope>
</reference>
<dbReference type="InterPro" id="IPR047259">
    <property type="entry name" value="QUIRKY-like"/>
</dbReference>
<evidence type="ECO:0000256" key="5">
    <source>
        <dbReference type="ARBA" id="ARBA00022837"/>
    </source>
</evidence>
<dbReference type="PANTHER" id="PTHR31425">
    <property type="entry name" value="PHOSPHORIBOSYLANTHRANILATE TRANSFERASE ISOFORM 1"/>
    <property type="match status" value="1"/>
</dbReference>